<feature type="region of interest" description="Disordered" evidence="6">
    <location>
        <begin position="1043"/>
        <end position="1076"/>
    </location>
</feature>
<keyword evidence="3 5" id="KW-0175">Coiled coil</keyword>
<evidence type="ECO:0000256" key="1">
    <source>
        <dbReference type="ARBA" id="ARBA00004173"/>
    </source>
</evidence>
<dbReference type="GO" id="GO:0005739">
    <property type="term" value="C:mitochondrion"/>
    <property type="evidence" value="ECO:0007669"/>
    <property type="project" value="UniProtKB-SubCell"/>
</dbReference>
<protein>
    <recommendedName>
        <fullName evidence="11">HAP1 N-terminal domain-containing protein</fullName>
    </recommendedName>
</protein>
<dbReference type="GO" id="GO:0031410">
    <property type="term" value="C:cytoplasmic vesicle"/>
    <property type="evidence" value="ECO:0007669"/>
    <property type="project" value="TreeGrafter"/>
</dbReference>
<dbReference type="SMART" id="SM01424">
    <property type="entry name" value="HAP1_N"/>
    <property type="match status" value="1"/>
</dbReference>
<evidence type="ECO:0008006" key="11">
    <source>
        <dbReference type="Google" id="ProtNLM"/>
    </source>
</evidence>
<feature type="domain" description="HAP1 N-terminal" evidence="8">
    <location>
        <begin position="80"/>
        <end position="644"/>
    </location>
</feature>
<dbReference type="STRING" id="7398.A0A1A9ZVP5"/>
<feature type="region of interest" description="Disordered" evidence="6">
    <location>
        <begin position="1202"/>
        <end position="1322"/>
    </location>
</feature>
<dbReference type="GO" id="GO:0048311">
    <property type="term" value="P:mitochondrion distribution"/>
    <property type="evidence" value="ECO:0007669"/>
    <property type="project" value="TreeGrafter"/>
</dbReference>
<dbReference type="InterPro" id="IPR022154">
    <property type="entry name" value="TRAK1/2_C"/>
</dbReference>
<dbReference type="PANTHER" id="PTHR15751:SF12">
    <property type="entry name" value="TRAFFICKING KINESIN-BINDING PROTEIN MILT"/>
    <property type="match status" value="1"/>
</dbReference>
<evidence type="ECO:0000256" key="5">
    <source>
        <dbReference type="SAM" id="Coils"/>
    </source>
</evidence>
<evidence type="ECO:0000259" key="8">
    <source>
        <dbReference type="SMART" id="SM01424"/>
    </source>
</evidence>
<feature type="compositionally biased region" description="Polar residues" evidence="6">
    <location>
        <begin position="1054"/>
        <end position="1066"/>
    </location>
</feature>
<dbReference type="GO" id="GO:0017022">
    <property type="term" value="F:myosin binding"/>
    <property type="evidence" value="ECO:0007669"/>
    <property type="project" value="TreeGrafter"/>
</dbReference>
<feature type="region of interest" description="Disordered" evidence="6">
    <location>
        <begin position="990"/>
        <end position="1015"/>
    </location>
</feature>
<evidence type="ECO:0000256" key="2">
    <source>
        <dbReference type="ARBA" id="ARBA00007007"/>
    </source>
</evidence>
<feature type="coiled-coil region" evidence="5">
    <location>
        <begin position="411"/>
        <end position="473"/>
    </location>
</feature>
<dbReference type="VEuPathDB" id="VectorBase:GPAI026470"/>
<dbReference type="Proteomes" id="UP000092445">
    <property type="component" value="Unassembled WGS sequence"/>
</dbReference>
<evidence type="ECO:0000256" key="3">
    <source>
        <dbReference type="ARBA" id="ARBA00023054"/>
    </source>
</evidence>
<comment type="subcellular location">
    <subcellularLocation>
        <location evidence="1">Mitochondrion</location>
    </subcellularLocation>
</comment>
<dbReference type="GO" id="GO:0006605">
    <property type="term" value="P:protein targeting"/>
    <property type="evidence" value="ECO:0007669"/>
    <property type="project" value="TreeGrafter"/>
</dbReference>
<keyword evidence="4" id="KW-0496">Mitochondrion</keyword>
<dbReference type="PANTHER" id="PTHR15751">
    <property type="entry name" value="TRAFFICKING KINESIN-BINDING PROTEIN"/>
    <property type="match status" value="1"/>
</dbReference>
<dbReference type="GO" id="GO:0047496">
    <property type="term" value="P:vesicle transport along microtubule"/>
    <property type="evidence" value="ECO:0007669"/>
    <property type="project" value="TreeGrafter"/>
</dbReference>
<feature type="compositionally biased region" description="Basic residues" evidence="6">
    <location>
        <begin position="1252"/>
        <end position="1263"/>
    </location>
</feature>
<evidence type="ECO:0000313" key="9">
    <source>
        <dbReference type="EnsemblMetazoa" id="GPAI026470-PA"/>
    </source>
</evidence>
<comment type="similarity">
    <text evidence="2">Belongs to the milton family.</text>
</comment>
<dbReference type="Pfam" id="PF12448">
    <property type="entry name" value="Milton"/>
    <property type="match status" value="1"/>
</dbReference>
<organism evidence="9 10">
    <name type="scientific">Glossina pallidipes</name>
    <name type="common">Tsetse fly</name>
    <dbReference type="NCBI Taxonomy" id="7398"/>
    <lineage>
        <taxon>Eukaryota</taxon>
        <taxon>Metazoa</taxon>
        <taxon>Ecdysozoa</taxon>
        <taxon>Arthropoda</taxon>
        <taxon>Hexapoda</taxon>
        <taxon>Insecta</taxon>
        <taxon>Pterygota</taxon>
        <taxon>Neoptera</taxon>
        <taxon>Endopterygota</taxon>
        <taxon>Diptera</taxon>
        <taxon>Brachycera</taxon>
        <taxon>Muscomorpha</taxon>
        <taxon>Hippoboscoidea</taxon>
        <taxon>Glossinidae</taxon>
        <taxon>Glossina</taxon>
    </lineage>
</organism>
<feature type="domain" description="Trafficking kinesin-binding protein C-terminal" evidence="7">
    <location>
        <begin position="718"/>
        <end position="900"/>
    </location>
</feature>
<dbReference type="SMART" id="SM01423">
    <property type="entry name" value="Milton"/>
    <property type="match status" value="1"/>
</dbReference>
<feature type="compositionally biased region" description="Polar residues" evidence="6">
    <location>
        <begin position="1287"/>
        <end position="1322"/>
    </location>
</feature>
<accession>A0A1A9ZVP5</accession>
<evidence type="ECO:0000256" key="4">
    <source>
        <dbReference type="ARBA" id="ARBA00023128"/>
    </source>
</evidence>
<keyword evidence="10" id="KW-1185">Reference proteome</keyword>
<name>A0A1A9ZVP5_GLOPL</name>
<evidence type="ECO:0000259" key="7">
    <source>
        <dbReference type="SMART" id="SM01423"/>
    </source>
</evidence>
<proteinExistence type="inferred from homology"/>
<dbReference type="EnsemblMetazoa" id="GPAI026470-RA">
    <property type="protein sequence ID" value="GPAI026470-PA"/>
    <property type="gene ID" value="GPAI026470"/>
</dbReference>
<feature type="compositionally biased region" description="Low complexity" evidence="6">
    <location>
        <begin position="990"/>
        <end position="1002"/>
    </location>
</feature>
<sequence>MFCGNDSATYMISSALGASAPLSPSAQATLNKHLPKLSSKRLIQPQLNVKPIAQTTEAACLTDICSSENLPEVEIFSLLEEQIPKYKVRSDFLTNFAGYSNQDWYIPAPALTVPLEGLGLTKEQTRETLNYFQKERKRTLLKWKNLNNDFICANMANSESITFEDKQLKCFELKYGDGDLCSKRRKLHDISLRDNELTANSNQLKGFDDEISEKCLPNSSTIGIAKEDSDKSSEAKKEKKCAKKDSLTYTTKPSTSSKGFDNTFALLQSQVECNKEKSFKILSNIKVNQSLLEKYSLTEQEEDARMSCGISEIEITEGINTLIKEVKQRQSMEAALPLLTFFLNLVSRCQTEDALNAASNTLLSSQLKSHENSNGKIIYYAAKKPDGVMSLKIVRNLLRSEVLCGNRISQMTRAYDDIEAVTRLLEEKEKDLELTVQIGKELLAQNNVLENKILELESDLKTVNEDHAQLLHELRKKNELIAVLTSDSDTETPTYTKSITVELLQKKINSLEDENKSLKMEASELVHQTDAVEAHERQLMDDITTQLGDVNKQFENLSLDLERQREENRLQHEQIVSLTARLAEAEMRLHQLTHDNDENVTLLSITKENQNSLALELVEFKQRYQEVLALLQETQEQLRKYRKKSMPQARNTFMPSMVHLQSDSLQSELMESSLYSENSLDSGISNDNLRFNNSSGQIMPKLLNEIGLPALNNTVISSANTCAYTSVPFPSYKRVFDTIKCAKSGTASNIGSMSMSSVSGPRMSTMIYGDKQLDENNFNSENAFTLRSASCESLASQSDDCFSQPSGVPGVPGAKELEAALKRLTPAEVLARRAMLSYAPAGTYSYDENLPMAGLPLGIRTPDSIMSTGSSGVSSTNMSSTIHQWRLPEKLQIVKPMEGSQTLHHWSRLATPTLSGLLEERPGVTIRGGRGLEELGLQLYTLNDIEEDVPDELPGKQFEVSYCTYTYTTSTVMHPDDGFINDASFLSQSQMSSRMASTSTSRQPSCPPTPRAGLSRKNSCCTFSVNLGLASMLNERGIKAVTPSALNTPAGPNFSPTVTPYNSPEDSPTRSRSPEPLFNLLSSGADVFRRKLIGGDVERSRTQQQKQQKIMLTRLERRALRSLRLLEKVESIGLENIITTQPNAMSQLTSGIANRSISPMAQLTSLKNINPNPNSNIVKNLHFDRNQIKDVLQKGLSPQAALPVNKKVKEKSEHDNDPKVSNINKVAISADPQSNPTPINYHDEATTNARSKPIHRQKSRRNLKNGQRPDLGTIEGRVRTDLGRVSPRTNRNQQQSSTQRVVNETGANKSSSTSNGRDNEQTLTQSFVGTFYRNFKFETYMT</sequence>
<evidence type="ECO:0000256" key="6">
    <source>
        <dbReference type="SAM" id="MobiDB-lite"/>
    </source>
</evidence>
<dbReference type="InterPro" id="IPR006933">
    <property type="entry name" value="HAP1_N"/>
</dbReference>
<evidence type="ECO:0000313" key="10">
    <source>
        <dbReference type="Proteomes" id="UP000092445"/>
    </source>
</evidence>
<reference evidence="9" key="2">
    <citation type="submission" date="2020-05" db="UniProtKB">
        <authorList>
            <consortium name="EnsemblMetazoa"/>
        </authorList>
    </citation>
    <scope>IDENTIFICATION</scope>
    <source>
        <strain evidence="9">IAEA</strain>
    </source>
</reference>
<dbReference type="InterPro" id="IPR051946">
    <property type="entry name" value="Intracell_Traff-Reg"/>
</dbReference>
<feature type="coiled-coil region" evidence="5">
    <location>
        <begin position="501"/>
        <end position="644"/>
    </location>
</feature>
<reference evidence="10" key="1">
    <citation type="submission" date="2014-03" db="EMBL/GenBank/DDBJ databases">
        <authorList>
            <person name="Aksoy S."/>
            <person name="Warren W."/>
            <person name="Wilson R.K."/>
        </authorList>
    </citation>
    <scope>NUCLEOTIDE SEQUENCE [LARGE SCALE GENOMIC DNA]</scope>
    <source>
        <strain evidence="10">IAEA</strain>
    </source>
</reference>
<dbReference type="Pfam" id="PF04849">
    <property type="entry name" value="HAP1_N"/>
    <property type="match status" value="2"/>
</dbReference>